<dbReference type="Gene3D" id="3.40.50.720">
    <property type="entry name" value="NAD(P)-binding Rossmann-like Domain"/>
    <property type="match status" value="1"/>
</dbReference>
<dbReference type="InterPro" id="IPR036291">
    <property type="entry name" value="NAD(P)-bd_dom_sf"/>
</dbReference>
<evidence type="ECO:0000313" key="4">
    <source>
        <dbReference type="Proteomes" id="UP000288805"/>
    </source>
</evidence>
<comment type="caution">
    <text evidence="3">The sequence shown here is derived from an EMBL/GenBank/DDBJ whole genome shotgun (WGS) entry which is preliminary data.</text>
</comment>
<dbReference type="PANTHER" id="PTHR43180">
    <property type="entry name" value="3-OXOACYL-(ACYL-CARRIER-PROTEIN) REDUCTASE (AFU_ORTHOLOGUE AFUA_6G11210)"/>
    <property type="match status" value="1"/>
</dbReference>
<sequence>MNVYSRWGAVNPTSLISKLISRAHRTAHIPPSSELGIAGWFKLFQRLEIRRSVSLACCPPTWCSDRYPEVKWISGDLLRNSVRFASTTSSGGRLQGKIALITGGASGLGRAAASEFIQHGAQVIIADVDSQQGPQVAKVLGPEAQFVCCDVSVEAQVAEAVDTAMASHGKLDIMFNNAGIAGKAIPPGIADLDLAEFDRVMGVNVRGAIAGIKHAARVMIPVGSGSILCTASISGLMGGLGPHPYSISKFAIPGIVKAISYELCQYGVRINCISPSPIPTPQVVSQLSMFYPGATQEQIAKIVNGLGELKGTKCEESDIAHAALYLASDEAKYVTGHNLVVDGGFTCFKTLGFPSPDQVV</sequence>
<evidence type="ECO:0000256" key="1">
    <source>
        <dbReference type="ARBA" id="ARBA00006484"/>
    </source>
</evidence>
<protein>
    <submittedName>
        <fullName evidence="3">Short-chain dehydrogenase reductase 2a</fullName>
    </submittedName>
</protein>
<dbReference type="GO" id="GO:0016491">
    <property type="term" value="F:oxidoreductase activity"/>
    <property type="evidence" value="ECO:0007669"/>
    <property type="project" value="UniProtKB-KW"/>
</dbReference>
<name>A0A438EBW6_VITVI</name>
<evidence type="ECO:0000313" key="3">
    <source>
        <dbReference type="EMBL" id="RVW45159.1"/>
    </source>
</evidence>
<dbReference type="PRINTS" id="PR00081">
    <property type="entry name" value="GDHRDH"/>
</dbReference>
<evidence type="ECO:0000256" key="2">
    <source>
        <dbReference type="ARBA" id="ARBA00023002"/>
    </source>
</evidence>
<dbReference type="AlphaFoldDB" id="A0A438EBW6"/>
<reference evidence="3 4" key="1">
    <citation type="journal article" date="2018" name="PLoS Genet.">
        <title>Population sequencing reveals clonal diversity and ancestral inbreeding in the grapevine cultivar Chardonnay.</title>
        <authorList>
            <person name="Roach M.J."/>
            <person name="Johnson D.L."/>
            <person name="Bohlmann J."/>
            <person name="van Vuuren H.J."/>
            <person name="Jones S.J."/>
            <person name="Pretorius I.S."/>
            <person name="Schmidt S.A."/>
            <person name="Borneman A.R."/>
        </authorList>
    </citation>
    <scope>NUCLEOTIDE SEQUENCE [LARGE SCALE GENOMIC DNA]</scope>
    <source>
        <strain evidence="4">cv. Chardonnay</strain>
        <tissue evidence="3">Leaf</tissue>
    </source>
</reference>
<comment type="similarity">
    <text evidence="1">Belongs to the short-chain dehydrogenases/reductases (SDR) family.</text>
</comment>
<dbReference type="SUPFAM" id="SSF51735">
    <property type="entry name" value="NAD(P)-binding Rossmann-fold domains"/>
    <property type="match status" value="1"/>
</dbReference>
<dbReference type="FunFam" id="3.40.50.720:FF:000084">
    <property type="entry name" value="Short-chain dehydrogenase reductase"/>
    <property type="match status" value="1"/>
</dbReference>
<dbReference type="EMBL" id="QGNW01001336">
    <property type="protein sequence ID" value="RVW45159.1"/>
    <property type="molecule type" value="Genomic_DNA"/>
</dbReference>
<gene>
    <name evidence="3" type="primary">SDR2a_2</name>
    <name evidence="3" type="ORF">CK203_067555</name>
</gene>
<proteinExistence type="inferred from homology"/>
<organism evidence="3 4">
    <name type="scientific">Vitis vinifera</name>
    <name type="common">Grape</name>
    <dbReference type="NCBI Taxonomy" id="29760"/>
    <lineage>
        <taxon>Eukaryota</taxon>
        <taxon>Viridiplantae</taxon>
        <taxon>Streptophyta</taxon>
        <taxon>Embryophyta</taxon>
        <taxon>Tracheophyta</taxon>
        <taxon>Spermatophyta</taxon>
        <taxon>Magnoliopsida</taxon>
        <taxon>eudicotyledons</taxon>
        <taxon>Gunneridae</taxon>
        <taxon>Pentapetalae</taxon>
        <taxon>rosids</taxon>
        <taxon>Vitales</taxon>
        <taxon>Vitaceae</taxon>
        <taxon>Viteae</taxon>
        <taxon>Vitis</taxon>
    </lineage>
</organism>
<dbReference type="PANTHER" id="PTHR43180:SF55">
    <property type="entry name" value="ALCOHOL DEHYDROGENASE-LIKE PROTEIN"/>
    <property type="match status" value="1"/>
</dbReference>
<dbReference type="InterPro" id="IPR002347">
    <property type="entry name" value="SDR_fam"/>
</dbReference>
<dbReference type="Pfam" id="PF13561">
    <property type="entry name" value="adh_short_C2"/>
    <property type="match status" value="1"/>
</dbReference>
<dbReference type="Proteomes" id="UP000288805">
    <property type="component" value="Unassembled WGS sequence"/>
</dbReference>
<accession>A0A438EBW6</accession>
<dbReference type="PRINTS" id="PR00080">
    <property type="entry name" value="SDRFAMILY"/>
</dbReference>
<keyword evidence="2" id="KW-0560">Oxidoreductase</keyword>